<evidence type="ECO:0000256" key="12">
    <source>
        <dbReference type="ARBA" id="ARBA00022741"/>
    </source>
</evidence>
<dbReference type="Pfam" id="PF02875">
    <property type="entry name" value="Mur_ligase_C"/>
    <property type="match status" value="1"/>
</dbReference>
<proteinExistence type="inferred from homology"/>
<dbReference type="InterPro" id="IPR036615">
    <property type="entry name" value="Mur_ligase_C_dom_sf"/>
</dbReference>
<evidence type="ECO:0000256" key="22">
    <source>
        <dbReference type="ARBA" id="ARBA00049161"/>
    </source>
</evidence>
<name>A0A380C0X2_9GAMM</name>
<evidence type="ECO:0000256" key="13">
    <source>
        <dbReference type="ARBA" id="ARBA00022840"/>
    </source>
</evidence>
<protein>
    <recommendedName>
        <fullName evidence="9">Dihydrofolate synthase/folylpolyglutamate synthase</fullName>
        <ecNumber evidence="7">6.3.2.12</ecNumber>
        <ecNumber evidence="8">6.3.2.17</ecNumber>
    </recommendedName>
    <alternativeName>
        <fullName evidence="18">Folylpoly-gamma-glutamate synthetase-dihydrofolate synthetase</fullName>
    </alternativeName>
    <alternativeName>
        <fullName evidence="16">Folylpolyglutamate synthetase</fullName>
    </alternativeName>
    <alternativeName>
        <fullName evidence="17">Tetrahydrofolylpolyglutamate synthase</fullName>
    </alternativeName>
</protein>
<dbReference type="SUPFAM" id="SSF53623">
    <property type="entry name" value="MurD-like peptide ligases, catalytic domain"/>
    <property type="match status" value="1"/>
</dbReference>
<evidence type="ECO:0000256" key="4">
    <source>
        <dbReference type="ARBA" id="ARBA00005150"/>
    </source>
</evidence>
<dbReference type="NCBIfam" id="NF008101">
    <property type="entry name" value="PRK10846.1"/>
    <property type="match status" value="1"/>
</dbReference>
<dbReference type="UniPathway" id="UPA00077">
    <property type="reaction ID" value="UER00157"/>
</dbReference>
<evidence type="ECO:0000259" key="25">
    <source>
        <dbReference type="Pfam" id="PF08245"/>
    </source>
</evidence>
<evidence type="ECO:0000256" key="20">
    <source>
        <dbReference type="ARBA" id="ARBA00047808"/>
    </source>
</evidence>
<evidence type="ECO:0000256" key="1">
    <source>
        <dbReference type="ARBA" id="ARBA00001946"/>
    </source>
</evidence>
<dbReference type="InterPro" id="IPR036565">
    <property type="entry name" value="Mur-like_cat_sf"/>
</dbReference>
<evidence type="ECO:0000256" key="7">
    <source>
        <dbReference type="ARBA" id="ARBA00013023"/>
    </source>
</evidence>
<dbReference type="Proteomes" id="UP000254069">
    <property type="component" value="Unassembled WGS sequence"/>
</dbReference>
<dbReference type="SUPFAM" id="SSF53244">
    <property type="entry name" value="MurD-like peptide ligases, peptide-binding domain"/>
    <property type="match status" value="1"/>
</dbReference>
<dbReference type="NCBIfam" id="TIGR01499">
    <property type="entry name" value="folC"/>
    <property type="match status" value="1"/>
</dbReference>
<evidence type="ECO:0000256" key="2">
    <source>
        <dbReference type="ARBA" id="ARBA00002714"/>
    </source>
</evidence>
<feature type="domain" description="Mur ligase C-terminal" evidence="24">
    <location>
        <begin position="294"/>
        <end position="413"/>
    </location>
</feature>
<evidence type="ECO:0000256" key="11">
    <source>
        <dbReference type="ARBA" id="ARBA00022723"/>
    </source>
</evidence>
<dbReference type="GO" id="GO:0008841">
    <property type="term" value="F:dihydrofolate synthase activity"/>
    <property type="evidence" value="ECO:0007669"/>
    <property type="project" value="UniProtKB-EC"/>
</dbReference>
<evidence type="ECO:0000256" key="3">
    <source>
        <dbReference type="ARBA" id="ARBA00004799"/>
    </source>
</evidence>
<dbReference type="AlphaFoldDB" id="A0A380C0X2"/>
<comment type="catalytic activity">
    <reaction evidence="19">
        <text>(6S)-5,6,7,8-tetrahydrofolyl-(gamma-L-Glu)(n) + L-glutamate + ATP = (6S)-5,6,7,8-tetrahydrofolyl-(gamma-L-Glu)(n+1) + ADP + phosphate + H(+)</text>
        <dbReference type="Rhea" id="RHEA:10580"/>
        <dbReference type="Rhea" id="RHEA-COMP:14738"/>
        <dbReference type="Rhea" id="RHEA-COMP:14740"/>
        <dbReference type="ChEBI" id="CHEBI:15378"/>
        <dbReference type="ChEBI" id="CHEBI:29985"/>
        <dbReference type="ChEBI" id="CHEBI:30616"/>
        <dbReference type="ChEBI" id="CHEBI:43474"/>
        <dbReference type="ChEBI" id="CHEBI:141005"/>
        <dbReference type="ChEBI" id="CHEBI:456216"/>
        <dbReference type="EC" id="6.3.2.17"/>
    </reaction>
</comment>
<dbReference type="InterPro" id="IPR013221">
    <property type="entry name" value="Mur_ligase_cen"/>
</dbReference>
<dbReference type="PANTHER" id="PTHR11136:SF0">
    <property type="entry name" value="DIHYDROFOLATE SYNTHETASE-RELATED"/>
    <property type="match status" value="1"/>
</dbReference>
<comment type="cofactor">
    <cofactor evidence="1">
        <name>Mg(2+)</name>
        <dbReference type="ChEBI" id="CHEBI:18420"/>
    </cofactor>
</comment>
<dbReference type="EC" id="6.3.2.12" evidence="7"/>
<keyword evidence="15" id="KW-0289">Folate biosynthesis</keyword>
<dbReference type="GO" id="GO:0046872">
    <property type="term" value="F:metal ion binding"/>
    <property type="evidence" value="ECO:0007669"/>
    <property type="project" value="UniProtKB-KW"/>
</dbReference>
<keyword evidence="11" id="KW-0479">Metal-binding</keyword>
<dbReference type="GO" id="GO:0046656">
    <property type="term" value="P:folic acid biosynthetic process"/>
    <property type="evidence" value="ECO:0007669"/>
    <property type="project" value="UniProtKB-KW"/>
</dbReference>
<keyword evidence="13 23" id="KW-0067">ATP-binding</keyword>
<accession>A0A380C0X2</accession>
<dbReference type="InterPro" id="IPR018109">
    <property type="entry name" value="Folylpolyglutamate_synth_CS"/>
</dbReference>
<evidence type="ECO:0000256" key="16">
    <source>
        <dbReference type="ARBA" id="ARBA00030048"/>
    </source>
</evidence>
<evidence type="ECO:0000256" key="9">
    <source>
        <dbReference type="ARBA" id="ARBA00019357"/>
    </source>
</evidence>
<evidence type="ECO:0000259" key="24">
    <source>
        <dbReference type="Pfam" id="PF02875"/>
    </source>
</evidence>
<dbReference type="Gene3D" id="3.90.190.20">
    <property type="entry name" value="Mur ligase, C-terminal domain"/>
    <property type="match status" value="1"/>
</dbReference>
<dbReference type="Gene3D" id="3.40.1190.10">
    <property type="entry name" value="Mur-like, catalytic domain"/>
    <property type="match status" value="1"/>
</dbReference>
<evidence type="ECO:0000256" key="17">
    <source>
        <dbReference type="ARBA" id="ARBA00030592"/>
    </source>
</evidence>
<dbReference type="GO" id="GO:0004326">
    <property type="term" value="F:tetrahydrofolylpolyglutamate synthase activity"/>
    <property type="evidence" value="ECO:0007669"/>
    <property type="project" value="UniProtKB-EC"/>
</dbReference>
<comment type="catalytic activity">
    <reaction evidence="21">
        <text>(6R)-5,10-methylenetetrahydrofolyl-(gamma-L-Glu)(n) + L-glutamate + ATP = (6R)-5,10-methylenetetrahydrofolyl-(gamma-L-Glu)(n+1) + ADP + phosphate + H(+)</text>
        <dbReference type="Rhea" id="RHEA:51912"/>
        <dbReference type="Rhea" id="RHEA-COMP:13257"/>
        <dbReference type="Rhea" id="RHEA-COMP:13258"/>
        <dbReference type="ChEBI" id="CHEBI:15378"/>
        <dbReference type="ChEBI" id="CHEBI:29985"/>
        <dbReference type="ChEBI" id="CHEBI:30616"/>
        <dbReference type="ChEBI" id="CHEBI:43474"/>
        <dbReference type="ChEBI" id="CHEBI:136572"/>
        <dbReference type="ChEBI" id="CHEBI:456216"/>
        <dbReference type="EC" id="6.3.2.17"/>
    </reaction>
</comment>
<comment type="subunit">
    <text evidence="6">Monomer.</text>
</comment>
<evidence type="ECO:0000256" key="18">
    <source>
        <dbReference type="ARBA" id="ARBA00032510"/>
    </source>
</evidence>
<comment type="catalytic activity">
    <reaction evidence="22">
        <text>7,8-dihydropteroate + L-glutamate + ATP = 7,8-dihydrofolate + ADP + phosphate + H(+)</text>
        <dbReference type="Rhea" id="RHEA:23584"/>
        <dbReference type="ChEBI" id="CHEBI:15378"/>
        <dbReference type="ChEBI" id="CHEBI:17839"/>
        <dbReference type="ChEBI" id="CHEBI:29985"/>
        <dbReference type="ChEBI" id="CHEBI:30616"/>
        <dbReference type="ChEBI" id="CHEBI:43474"/>
        <dbReference type="ChEBI" id="CHEBI:57451"/>
        <dbReference type="ChEBI" id="CHEBI:456216"/>
        <dbReference type="EC" id="6.3.2.12"/>
    </reaction>
</comment>
<dbReference type="EC" id="6.3.2.17" evidence="8"/>
<evidence type="ECO:0000256" key="5">
    <source>
        <dbReference type="ARBA" id="ARBA00008276"/>
    </source>
</evidence>
<comment type="function">
    <text evidence="2">Functions in two distinct reactions of the de novo folate biosynthetic pathway. Catalyzes the addition of a glutamate residue to dihydropteroate (7,8-dihydropteroate or H2Pte) to form dihydrofolate (7,8-dihydrofolate monoglutamate or H2Pte-Glu). Also catalyzes successive additions of L-glutamate to tetrahydrofolate or 10-formyltetrahydrofolate or 5,10-methylenetetrahydrofolate, leading to folylpolyglutamate derivatives.</text>
</comment>
<comment type="pathway">
    <text evidence="3">Cofactor biosynthesis; tetrahydrofolate biosynthesis; 7,8-dihydrofolate from 2-amino-4-hydroxy-6-hydroxymethyl-7,8-dihydropteridine diphosphate and 4-aminobenzoate: step 2/2.</text>
</comment>
<dbReference type="InterPro" id="IPR001645">
    <property type="entry name" value="Folylpolyglutamate_synth"/>
</dbReference>
<evidence type="ECO:0000256" key="23">
    <source>
        <dbReference type="PIRNR" id="PIRNR001563"/>
    </source>
</evidence>
<comment type="pathway">
    <text evidence="4">Cofactor biosynthesis; tetrahydrofolylpolyglutamate biosynthesis.</text>
</comment>
<dbReference type="FunFam" id="3.40.1190.10:FF:000004">
    <property type="entry name" value="Dihydrofolate synthase/folylpolyglutamate synthase"/>
    <property type="match status" value="1"/>
</dbReference>
<evidence type="ECO:0000256" key="15">
    <source>
        <dbReference type="ARBA" id="ARBA00022909"/>
    </source>
</evidence>
<dbReference type="Pfam" id="PF08245">
    <property type="entry name" value="Mur_ligase_M"/>
    <property type="match status" value="1"/>
</dbReference>
<evidence type="ECO:0000256" key="10">
    <source>
        <dbReference type="ARBA" id="ARBA00022598"/>
    </source>
</evidence>
<dbReference type="PIRSF" id="PIRSF001563">
    <property type="entry name" value="Folylpolyglu_synth"/>
    <property type="match status" value="1"/>
</dbReference>
<dbReference type="PANTHER" id="PTHR11136">
    <property type="entry name" value="FOLYLPOLYGLUTAMATE SYNTHASE-RELATED"/>
    <property type="match status" value="1"/>
</dbReference>
<dbReference type="RefSeq" id="WP_115390509.1">
    <property type="nucleotide sequence ID" value="NZ_AP024609.1"/>
</dbReference>
<keyword evidence="12 23" id="KW-0547">Nucleotide-binding</keyword>
<evidence type="ECO:0000256" key="19">
    <source>
        <dbReference type="ARBA" id="ARBA00047493"/>
    </source>
</evidence>
<evidence type="ECO:0000256" key="8">
    <source>
        <dbReference type="ARBA" id="ARBA00013025"/>
    </source>
</evidence>
<dbReference type="GO" id="GO:0046654">
    <property type="term" value="P:tetrahydrofolate biosynthetic process"/>
    <property type="evidence" value="ECO:0007669"/>
    <property type="project" value="UniProtKB-UniPathway"/>
</dbReference>
<organism evidence="26 27">
    <name type="scientific">Shewanella algae</name>
    <dbReference type="NCBI Taxonomy" id="38313"/>
    <lineage>
        <taxon>Bacteria</taxon>
        <taxon>Pseudomonadati</taxon>
        <taxon>Pseudomonadota</taxon>
        <taxon>Gammaproteobacteria</taxon>
        <taxon>Alteromonadales</taxon>
        <taxon>Shewanellaceae</taxon>
        <taxon>Shewanella</taxon>
    </lineage>
</organism>
<dbReference type="GO" id="GO:0005524">
    <property type="term" value="F:ATP binding"/>
    <property type="evidence" value="ECO:0007669"/>
    <property type="project" value="UniProtKB-KW"/>
</dbReference>
<feature type="domain" description="Mur ligase central" evidence="25">
    <location>
        <begin position="60"/>
        <end position="205"/>
    </location>
</feature>
<evidence type="ECO:0000256" key="21">
    <source>
        <dbReference type="ARBA" id="ARBA00049035"/>
    </source>
</evidence>
<keyword evidence="27" id="KW-1185">Reference proteome</keyword>
<dbReference type="PROSITE" id="PS01012">
    <property type="entry name" value="FOLYLPOLYGLU_SYNT_2"/>
    <property type="match status" value="1"/>
</dbReference>
<evidence type="ECO:0000313" key="26">
    <source>
        <dbReference type="EMBL" id="SUJ10880.1"/>
    </source>
</evidence>
<dbReference type="InterPro" id="IPR004101">
    <property type="entry name" value="Mur_ligase_C"/>
</dbReference>
<evidence type="ECO:0000256" key="14">
    <source>
        <dbReference type="ARBA" id="ARBA00022842"/>
    </source>
</evidence>
<sequence>MSKSSAHPHQLPGASAPLSVWLDYLLAIHPTEIDMGLERVTQVAARLGVLSLGSTKVITVAGTNGKGSTCRMLEQIMRAAGYRVGVYSSPHIINYNERVRIDDVDAPDSDFISAFETIEAARGDTSLTFFEYATLAGLLLFKQAKLDLVILEVGLGGRLDATNIVDADVSVVTAIDLDHQAYLGDTRELVGREKAGIFRKNRPAIVGDAEMPASVVEVANEKGALLKAVGQAFSYKQTSTGWDFCGEHWQFEGLPRPKLPLPNAATSLAALEQLWPELSEAAIRSGLASARLSGRMEHISEAPLIILDVAHNPHAARYLAQRLDELQAKGRVYGVCGMLKDKDIEGVMQALAPSIDSWLLVTLHNERGADAGRLQKALPDGCDAREFEQMQDCWQYLKPKLDAEDVVIVFGSFYTVSGFKALI</sequence>
<evidence type="ECO:0000256" key="6">
    <source>
        <dbReference type="ARBA" id="ARBA00011245"/>
    </source>
</evidence>
<reference evidence="26 27" key="1">
    <citation type="submission" date="2018-06" db="EMBL/GenBank/DDBJ databases">
        <authorList>
            <consortium name="Pathogen Informatics"/>
            <person name="Doyle S."/>
        </authorList>
    </citation>
    <scope>NUCLEOTIDE SEQUENCE [LARGE SCALE GENOMIC DNA]</scope>
    <source>
        <strain evidence="26 27">NCTC10738</strain>
    </source>
</reference>
<comment type="similarity">
    <text evidence="5 23">Belongs to the folylpolyglutamate synthase family.</text>
</comment>
<keyword evidence="10 23" id="KW-0436">Ligase</keyword>
<keyword evidence="14" id="KW-0460">Magnesium</keyword>
<dbReference type="GO" id="GO:0005737">
    <property type="term" value="C:cytoplasm"/>
    <property type="evidence" value="ECO:0007669"/>
    <property type="project" value="TreeGrafter"/>
</dbReference>
<gene>
    <name evidence="26" type="primary">folC</name>
    <name evidence="26" type="ORF">NCTC10738_04304</name>
</gene>
<dbReference type="PROSITE" id="PS01011">
    <property type="entry name" value="FOLYLPOLYGLU_SYNT_1"/>
    <property type="match status" value="1"/>
</dbReference>
<comment type="catalytic activity">
    <reaction evidence="20">
        <text>10-formyltetrahydrofolyl-(gamma-L-Glu)(n) + L-glutamate + ATP = 10-formyltetrahydrofolyl-(gamma-L-Glu)(n+1) + ADP + phosphate + H(+)</text>
        <dbReference type="Rhea" id="RHEA:51904"/>
        <dbReference type="Rhea" id="RHEA-COMP:13088"/>
        <dbReference type="Rhea" id="RHEA-COMP:14300"/>
        <dbReference type="ChEBI" id="CHEBI:15378"/>
        <dbReference type="ChEBI" id="CHEBI:29985"/>
        <dbReference type="ChEBI" id="CHEBI:30616"/>
        <dbReference type="ChEBI" id="CHEBI:43474"/>
        <dbReference type="ChEBI" id="CHEBI:134413"/>
        <dbReference type="ChEBI" id="CHEBI:456216"/>
        <dbReference type="EC" id="6.3.2.17"/>
    </reaction>
</comment>
<evidence type="ECO:0000313" key="27">
    <source>
        <dbReference type="Proteomes" id="UP000254069"/>
    </source>
</evidence>
<dbReference type="EMBL" id="UGYO01000002">
    <property type="protein sequence ID" value="SUJ10880.1"/>
    <property type="molecule type" value="Genomic_DNA"/>
</dbReference>